<dbReference type="InterPro" id="IPR053146">
    <property type="entry name" value="QDO-like"/>
</dbReference>
<organism evidence="2 3">
    <name type="scientific">Aureimonas endophytica</name>
    <dbReference type="NCBI Taxonomy" id="2027858"/>
    <lineage>
        <taxon>Bacteria</taxon>
        <taxon>Pseudomonadati</taxon>
        <taxon>Pseudomonadota</taxon>
        <taxon>Alphaproteobacteria</taxon>
        <taxon>Hyphomicrobiales</taxon>
        <taxon>Aurantimonadaceae</taxon>
        <taxon>Aureimonas</taxon>
    </lineage>
</organism>
<dbReference type="SUPFAM" id="SSF51182">
    <property type="entry name" value="RmlC-like cupins"/>
    <property type="match status" value="1"/>
</dbReference>
<dbReference type="InterPro" id="IPR011051">
    <property type="entry name" value="RmlC_Cupin_sf"/>
</dbReference>
<reference evidence="2" key="2">
    <citation type="submission" date="2020-09" db="EMBL/GenBank/DDBJ databases">
        <authorList>
            <person name="Sun Q."/>
            <person name="Zhou Y."/>
        </authorList>
    </citation>
    <scope>NUCLEOTIDE SEQUENCE</scope>
    <source>
        <strain evidence="2">CGMCC 1.15367</strain>
    </source>
</reference>
<dbReference type="Gene3D" id="2.60.120.10">
    <property type="entry name" value="Jelly Rolls"/>
    <property type="match status" value="1"/>
</dbReference>
<dbReference type="EMBL" id="BMIQ01000003">
    <property type="protein sequence ID" value="GGE05894.1"/>
    <property type="molecule type" value="Genomic_DNA"/>
</dbReference>
<dbReference type="AlphaFoldDB" id="A0A916ZQ25"/>
<dbReference type="InterPro" id="IPR013096">
    <property type="entry name" value="Cupin_2"/>
</dbReference>
<feature type="domain" description="Cupin type-2" evidence="1">
    <location>
        <begin position="47"/>
        <end position="115"/>
    </location>
</feature>
<dbReference type="RefSeq" id="WP_188909088.1">
    <property type="nucleotide sequence ID" value="NZ_BMIQ01000003.1"/>
</dbReference>
<dbReference type="Proteomes" id="UP000644699">
    <property type="component" value="Unassembled WGS sequence"/>
</dbReference>
<evidence type="ECO:0000313" key="2">
    <source>
        <dbReference type="EMBL" id="GGE05894.1"/>
    </source>
</evidence>
<evidence type="ECO:0000313" key="3">
    <source>
        <dbReference type="Proteomes" id="UP000644699"/>
    </source>
</evidence>
<protein>
    <recommendedName>
        <fullName evidence="1">Cupin type-2 domain-containing protein</fullName>
    </recommendedName>
</protein>
<comment type="caution">
    <text evidence="2">The sequence shown here is derived from an EMBL/GenBank/DDBJ whole genome shotgun (WGS) entry which is preliminary data.</text>
</comment>
<dbReference type="InterPro" id="IPR014710">
    <property type="entry name" value="RmlC-like_jellyroll"/>
</dbReference>
<dbReference type="PANTHER" id="PTHR36440">
    <property type="entry name" value="PUTATIVE (AFU_ORTHOLOGUE AFUA_8G07350)-RELATED"/>
    <property type="match status" value="1"/>
</dbReference>
<name>A0A916ZQ25_9HYPH</name>
<accession>A0A916ZQ25</accession>
<sequence>MAEAEREAGFVLGPEDGESYWQPVPANGHVVNKLTSRNWSGGFCAVVQVVAPQSYIRKHIHDRHHEMVFVWRGRGKALVDGVEHPMETGSLVALPPGVEHMFVNESDEPLHLFAVLAPGGLEDFFAEIGRPREAGTPAPEPFARPANILEIEARSVFKPGSTQEVPLA</sequence>
<gene>
    <name evidence="2" type="ORF">GCM10011390_26180</name>
</gene>
<dbReference type="Pfam" id="PF07883">
    <property type="entry name" value="Cupin_2"/>
    <property type="match status" value="1"/>
</dbReference>
<evidence type="ECO:0000259" key="1">
    <source>
        <dbReference type="Pfam" id="PF07883"/>
    </source>
</evidence>
<dbReference type="PANTHER" id="PTHR36440:SF1">
    <property type="entry name" value="PUTATIVE (AFU_ORTHOLOGUE AFUA_8G07350)-RELATED"/>
    <property type="match status" value="1"/>
</dbReference>
<keyword evidence="3" id="KW-1185">Reference proteome</keyword>
<proteinExistence type="predicted"/>
<reference evidence="2" key="1">
    <citation type="journal article" date="2014" name="Int. J. Syst. Evol. Microbiol.">
        <title>Complete genome sequence of Corynebacterium casei LMG S-19264T (=DSM 44701T), isolated from a smear-ripened cheese.</title>
        <authorList>
            <consortium name="US DOE Joint Genome Institute (JGI-PGF)"/>
            <person name="Walter F."/>
            <person name="Albersmeier A."/>
            <person name="Kalinowski J."/>
            <person name="Ruckert C."/>
        </authorList>
    </citation>
    <scope>NUCLEOTIDE SEQUENCE</scope>
    <source>
        <strain evidence="2">CGMCC 1.15367</strain>
    </source>
</reference>